<accession>A0A9D4Q410</accession>
<comment type="caution">
    <text evidence="7">The sequence shown here is derived from an EMBL/GenBank/DDBJ whole genome shotgun (WGS) entry which is preliminary data.</text>
</comment>
<evidence type="ECO:0000256" key="5">
    <source>
        <dbReference type="ARBA" id="ARBA00023136"/>
    </source>
</evidence>
<dbReference type="EMBL" id="JABSTV010001248">
    <property type="protein sequence ID" value="KAH7967690.1"/>
    <property type="molecule type" value="Genomic_DNA"/>
</dbReference>
<protein>
    <recommendedName>
        <fullName evidence="9">Gustatory receptor</fullName>
    </recommendedName>
</protein>
<name>A0A9D4Q410_RHISA</name>
<sequence>MLYAYSYSVVLLCTAAYYTIIPDLQFRARLFFLTFGVLHWLSILLPVFEVHRMKCAVTKLPAAIQQIPMANYSEEMFAQLRMLVMTIKPTDLKYSACDFFEIDLSTSAQILGAVITYTVLLVQTNQKYLTDSVEHCANVTVM</sequence>
<dbReference type="OrthoDB" id="6491205at2759"/>
<evidence type="ECO:0008006" key="9">
    <source>
        <dbReference type="Google" id="ProtNLM"/>
    </source>
</evidence>
<evidence type="ECO:0000313" key="8">
    <source>
        <dbReference type="Proteomes" id="UP000821837"/>
    </source>
</evidence>
<reference evidence="7" key="1">
    <citation type="journal article" date="2020" name="Cell">
        <title>Large-Scale Comparative Analyses of Tick Genomes Elucidate Their Genetic Diversity and Vector Capacities.</title>
        <authorList>
            <consortium name="Tick Genome and Microbiome Consortium (TIGMIC)"/>
            <person name="Jia N."/>
            <person name="Wang J."/>
            <person name="Shi W."/>
            <person name="Du L."/>
            <person name="Sun Y."/>
            <person name="Zhan W."/>
            <person name="Jiang J.F."/>
            <person name="Wang Q."/>
            <person name="Zhang B."/>
            <person name="Ji P."/>
            <person name="Bell-Sakyi L."/>
            <person name="Cui X.M."/>
            <person name="Yuan T.T."/>
            <person name="Jiang B.G."/>
            <person name="Yang W.F."/>
            <person name="Lam T.T."/>
            <person name="Chang Q.C."/>
            <person name="Ding S.J."/>
            <person name="Wang X.J."/>
            <person name="Zhu J.G."/>
            <person name="Ruan X.D."/>
            <person name="Zhao L."/>
            <person name="Wei J.T."/>
            <person name="Ye R.Z."/>
            <person name="Que T.C."/>
            <person name="Du C.H."/>
            <person name="Zhou Y.H."/>
            <person name="Cheng J.X."/>
            <person name="Dai P.F."/>
            <person name="Guo W.B."/>
            <person name="Han X.H."/>
            <person name="Huang E.J."/>
            <person name="Li L.F."/>
            <person name="Wei W."/>
            <person name="Gao Y.C."/>
            <person name="Liu J.Z."/>
            <person name="Shao H.Z."/>
            <person name="Wang X."/>
            <person name="Wang C.C."/>
            <person name="Yang T.C."/>
            <person name="Huo Q.B."/>
            <person name="Li W."/>
            <person name="Chen H.Y."/>
            <person name="Chen S.E."/>
            <person name="Zhou L.G."/>
            <person name="Ni X.B."/>
            <person name="Tian J.H."/>
            <person name="Sheng Y."/>
            <person name="Liu T."/>
            <person name="Pan Y.S."/>
            <person name="Xia L.Y."/>
            <person name="Li J."/>
            <person name="Zhao F."/>
            <person name="Cao W.C."/>
        </authorList>
    </citation>
    <scope>NUCLEOTIDE SEQUENCE</scope>
    <source>
        <strain evidence="7">Rsan-2018</strain>
    </source>
</reference>
<dbReference type="AlphaFoldDB" id="A0A9D4Q410"/>
<comment type="subcellular location">
    <subcellularLocation>
        <location evidence="1">Cell membrane</location>
        <topology evidence="1">Multi-pass membrane protein</topology>
    </subcellularLocation>
</comment>
<evidence type="ECO:0000256" key="6">
    <source>
        <dbReference type="SAM" id="Phobius"/>
    </source>
</evidence>
<evidence type="ECO:0000256" key="1">
    <source>
        <dbReference type="ARBA" id="ARBA00004651"/>
    </source>
</evidence>
<gene>
    <name evidence="7" type="ORF">HPB52_001650</name>
</gene>
<dbReference type="InterPro" id="IPR013604">
    <property type="entry name" value="7TM_chemorcpt"/>
</dbReference>
<keyword evidence="3 6" id="KW-0812">Transmembrane</keyword>
<reference evidence="7" key="2">
    <citation type="submission" date="2021-09" db="EMBL/GenBank/DDBJ databases">
        <authorList>
            <person name="Jia N."/>
            <person name="Wang J."/>
            <person name="Shi W."/>
            <person name="Du L."/>
            <person name="Sun Y."/>
            <person name="Zhan W."/>
            <person name="Jiang J."/>
            <person name="Wang Q."/>
            <person name="Zhang B."/>
            <person name="Ji P."/>
            <person name="Sakyi L.B."/>
            <person name="Cui X."/>
            <person name="Yuan T."/>
            <person name="Jiang B."/>
            <person name="Yang W."/>
            <person name="Lam T.T.-Y."/>
            <person name="Chang Q."/>
            <person name="Ding S."/>
            <person name="Wang X."/>
            <person name="Zhu J."/>
            <person name="Ruan X."/>
            <person name="Zhao L."/>
            <person name="Wei J."/>
            <person name="Que T."/>
            <person name="Du C."/>
            <person name="Cheng J."/>
            <person name="Dai P."/>
            <person name="Han X."/>
            <person name="Huang E."/>
            <person name="Gao Y."/>
            <person name="Liu J."/>
            <person name="Shao H."/>
            <person name="Ye R."/>
            <person name="Li L."/>
            <person name="Wei W."/>
            <person name="Wang X."/>
            <person name="Wang C."/>
            <person name="Huo Q."/>
            <person name="Li W."/>
            <person name="Guo W."/>
            <person name="Chen H."/>
            <person name="Chen S."/>
            <person name="Zhou L."/>
            <person name="Zhou L."/>
            <person name="Ni X."/>
            <person name="Tian J."/>
            <person name="Zhou Y."/>
            <person name="Sheng Y."/>
            <person name="Liu T."/>
            <person name="Pan Y."/>
            <person name="Xia L."/>
            <person name="Li J."/>
            <person name="Zhao F."/>
            <person name="Cao W."/>
        </authorList>
    </citation>
    <scope>NUCLEOTIDE SEQUENCE</scope>
    <source>
        <strain evidence="7">Rsan-2018</strain>
        <tissue evidence="7">Larvae</tissue>
    </source>
</reference>
<evidence type="ECO:0000256" key="4">
    <source>
        <dbReference type="ARBA" id="ARBA00022989"/>
    </source>
</evidence>
<keyword evidence="2" id="KW-1003">Cell membrane</keyword>
<dbReference type="GO" id="GO:0050909">
    <property type="term" value="P:sensory perception of taste"/>
    <property type="evidence" value="ECO:0007669"/>
    <property type="project" value="InterPro"/>
</dbReference>
<keyword evidence="5 6" id="KW-0472">Membrane</keyword>
<evidence type="ECO:0000313" key="7">
    <source>
        <dbReference type="EMBL" id="KAH7967690.1"/>
    </source>
</evidence>
<feature type="transmembrane region" description="Helical" evidence="6">
    <location>
        <begin position="30"/>
        <end position="48"/>
    </location>
</feature>
<organism evidence="7 8">
    <name type="scientific">Rhipicephalus sanguineus</name>
    <name type="common">Brown dog tick</name>
    <name type="synonym">Ixodes sanguineus</name>
    <dbReference type="NCBI Taxonomy" id="34632"/>
    <lineage>
        <taxon>Eukaryota</taxon>
        <taxon>Metazoa</taxon>
        <taxon>Ecdysozoa</taxon>
        <taxon>Arthropoda</taxon>
        <taxon>Chelicerata</taxon>
        <taxon>Arachnida</taxon>
        <taxon>Acari</taxon>
        <taxon>Parasitiformes</taxon>
        <taxon>Ixodida</taxon>
        <taxon>Ixodoidea</taxon>
        <taxon>Ixodidae</taxon>
        <taxon>Rhipicephalinae</taxon>
        <taxon>Rhipicephalus</taxon>
        <taxon>Rhipicephalus</taxon>
    </lineage>
</organism>
<dbReference type="VEuPathDB" id="VectorBase:RSAN_039230"/>
<proteinExistence type="predicted"/>
<dbReference type="GO" id="GO:0005886">
    <property type="term" value="C:plasma membrane"/>
    <property type="evidence" value="ECO:0007669"/>
    <property type="project" value="UniProtKB-SubCell"/>
</dbReference>
<dbReference type="Proteomes" id="UP000821837">
    <property type="component" value="Unassembled WGS sequence"/>
</dbReference>
<dbReference type="Pfam" id="PF08395">
    <property type="entry name" value="7tm_7"/>
    <property type="match status" value="1"/>
</dbReference>
<evidence type="ECO:0000256" key="2">
    <source>
        <dbReference type="ARBA" id="ARBA00022475"/>
    </source>
</evidence>
<keyword evidence="8" id="KW-1185">Reference proteome</keyword>
<keyword evidence="4 6" id="KW-1133">Transmembrane helix</keyword>
<feature type="transmembrane region" description="Helical" evidence="6">
    <location>
        <begin position="6"/>
        <end position="23"/>
    </location>
</feature>
<evidence type="ECO:0000256" key="3">
    <source>
        <dbReference type="ARBA" id="ARBA00022692"/>
    </source>
</evidence>